<gene>
    <name evidence="9" type="ORF">HA482_12650</name>
</gene>
<comment type="similarity">
    <text evidence="3">Belongs to the major facilitator superfamily. TCR/Tet family.</text>
</comment>
<feature type="transmembrane region" description="Helical" evidence="7">
    <location>
        <begin position="261"/>
        <end position="283"/>
    </location>
</feature>
<feature type="transmembrane region" description="Helical" evidence="7">
    <location>
        <begin position="382"/>
        <end position="403"/>
    </location>
</feature>
<feature type="transmembrane region" description="Helical" evidence="7">
    <location>
        <begin position="175"/>
        <end position="197"/>
    </location>
</feature>
<keyword evidence="10" id="KW-1185">Reference proteome</keyword>
<dbReference type="PANTHER" id="PTHR24002">
    <property type="entry name" value="SOLUTE CARRIER FAMILY 22 MEMBER 18"/>
    <property type="match status" value="1"/>
</dbReference>
<dbReference type="RefSeq" id="WP_188105380.1">
    <property type="nucleotide sequence ID" value="NZ_JAANIH010000047.1"/>
</dbReference>
<dbReference type="PROSITE" id="PS00216">
    <property type="entry name" value="SUGAR_TRANSPORT_1"/>
    <property type="match status" value="1"/>
</dbReference>
<comment type="subcellular location">
    <subcellularLocation>
        <location evidence="2">Membrane</location>
        <topology evidence="2">Multi-pass membrane protein</topology>
    </subcellularLocation>
</comment>
<feature type="transmembrane region" description="Helical" evidence="7">
    <location>
        <begin position="358"/>
        <end position="376"/>
    </location>
</feature>
<evidence type="ECO:0000256" key="7">
    <source>
        <dbReference type="SAM" id="Phobius"/>
    </source>
</evidence>
<dbReference type="InterPro" id="IPR011701">
    <property type="entry name" value="MFS"/>
</dbReference>
<keyword evidence="4 7" id="KW-0812">Transmembrane</keyword>
<feature type="transmembrane region" description="Helical" evidence="7">
    <location>
        <begin position="295"/>
        <end position="312"/>
    </location>
</feature>
<sequence>MDTDYLLPLQDDLTRRGRARGLSLIPTFIVVAVDATGLGIILPLLPFYSERLGATPLVIGALVSVYAVCQLVAGPVVGMLSDRYGRRKVLVVSQIGTLAGFLLLAVANSLTLVFLARIVDGLTSGNISVAYAYAAEHSTPDTRKQALGATSGAIGTGLLVGPALSGFLVQYGSTAPVWAAALLSLISILATVGLLPADASERLYMQRISKRKAARTMLGMRYAWGILGLLIIFFFVNSMFLSQIALFLSARFSWNGHSFGARELGCVFAYAGFINMIVQGLLITRANALASDRTIVVAAFACMGTGFCGIAVTTSVGLLAVFLTMINLGAIFIRGTLTAELSRSAAINRQGVMMGLNQSLMSGANIVAPLMSGALIGHRFYVAWALTMVTIVAAGALMAAGVLQPPGAQSRNMEKSDMCVGSV</sequence>
<evidence type="ECO:0000256" key="6">
    <source>
        <dbReference type="ARBA" id="ARBA00023136"/>
    </source>
</evidence>
<dbReference type="Gene3D" id="1.20.1250.20">
    <property type="entry name" value="MFS general substrate transporter like domains"/>
    <property type="match status" value="1"/>
</dbReference>
<dbReference type="PROSITE" id="PS50850">
    <property type="entry name" value="MFS"/>
    <property type="match status" value="1"/>
</dbReference>
<dbReference type="InterPro" id="IPR020846">
    <property type="entry name" value="MFS_dom"/>
</dbReference>
<dbReference type="Proteomes" id="UP000639516">
    <property type="component" value="Unassembled WGS sequence"/>
</dbReference>
<evidence type="ECO:0000256" key="2">
    <source>
        <dbReference type="ARBA" id="ARBA00004141"/>
    </source>
</evidence>
<dbReference type="PANTHER" id="PTHR24002:SF3">
    <property type="entry name" value="SOLUTE CARRIER FAMILY 22 MEMBER 18"/>
    <property type="match status" value="1"/>
</dbReference>
<feature type="transmembrane region" description="Helical" evidence="7">
    <location>
        <begin position="89"/>
        <end position="108"/>
    </location>
</feature>
<proteinExistence type="inferred from homology"/>
<feature type="transmembrane region" description="Helical" evidence="7">
    <location>
        <begin position="146"/>
        <end position="169"/>
    </location>
</feature>
<evidence type="ECO:0000259" key="8">
    <source>
        <dbReference type="PROSITE" id="PS50850"/>
    </source>
</evidence>
<comment type="caution">
    <text evidence="9">The sequence shown here is derived from an EMBL/GenBank/DDBJ whole genome shotgun (WGS) entry which is preliminary data.</text>
</comment>
<dbReference type="InterPro" id="IPR036259">
    <property type="entry name" value="MFS_trans_sf"/>
</dbReference>
<feature type="transmembrane region" description="Helical" evidence="7">
    <location>
        <begin position="21"/>
        <end position="45"/>
    </location>
</feature>
<dbReference type="SUPFAM" id="SSF103473">
    <property type="entry name" value="MFS general substrate transporter"/>
    <property type="match status" value="1"/>
</dbReference>
<keyword evidence="6 7" id="KW-0472">Membrane</keyword>
<evidence type="ECO:0000313" key="10">
    <source>
        <dbReference type="Proteomes" id="UP000639516"/>
    </source>
</evidence>
<dbReference type="InterPro" id="IPR005829">
    <property type="entry name" value="Sugar_transporter_CS"/>
</dbReference>
<feature type="transmembrane region" description="Helical" evidence="7">
    <location>
        <begin position="318"/>
        <end position="337"/>
    </location>
</feature>
<dbReference type="CDD" id="cd17330">
    <property type="entry name" value="MFS_SLC46_TetA_like"/>
    <property type="match status" value="1"/>
</dbReference>
<feature type="transmembrane region" description="Helical" evidence="7">
    <location>
        <begin position="114"/>
        <end position="134"/>
    </location>
</feature>
<evidence type="ECO:0000256" key="4">
    <source>
        <dbReference type="ARBA" id="ARBA00022692"/>
    </source>
</evidence>
<keyword evidence="5 7" id="KW-1133">Transmembrane helix</keyword>
<feature type="transmembrane region" description="Helical" evidence="7">
    <location>
        <begin position="57"/>
        <end position="77"/>
    </location>
</feature>
<protein>
    <submittedName>
        <fullName evidence="9">MFS transporter</fullName>
    </submittedName>
</protein>
<comment type="function">
    <text evidence="1">Resistance to tetracycline by an active tetracycline efflux. This is an energy-dependent process that decreases the accumulation of the antibiotic in whole cells. This protein functions as a metal-tetracycline/H(+) antiporter.</text>
</comment>
<evidence type="ECO:0000256" key="5">
    <source>
        <dbReference type="ARBA" id="ARBA00022989"/>
    </source>
</evidence>
<name>A0ABR7U6K1_9BRAD</name>
<evidence type="ECO:0000256" key="1">
    <source>
        <dbReference type="ARBA" id="ARBA00003279"/>
    </source>
</evidence>
<dbReference type="InterPro" id="IPR001958">
    <property type="entry name" value="Tet-R_TetA/multi-R_MdtG-like"/>
</dbReference>
<evidence type="ECO:0000313" key="9">
    <source>
        <dbReference type="EMBL" id="MBC9979049.1"/>
    </source>
</evidence>
<feature type="domain" description="Major facilitator superfamily (MFS) profile" evidence="8">
    <location>
        <begin position="23"/>
        <end position="408"/>
    </location>
</feature>
<dbReference type="PRINTS" id="PR01035">
    <property type="entry name" value="TCRTETA"/>
</dbReference>
<dbReference type="EMBL" id="JAATTO010000015">
    <property type="protein sequence ID" value="MBC9979049.1"/>
    <property type="molecule type" value="Genomic_DNA"/>
</dbReference>
<dbReference type="Pfam" id="PF07690">
    <property type="entry name" value="MFS_1"/>
    <property type="match status" value="1"/>
</dbReference>
<feature type="transmembrane region" description="Helical" evidence="7">
    <location>
        <begin position="218"/>
        <end position="241"/>
    </location>
</feature>
<accession>A0ABR7U6K1</accession>
<evidence type="ECO:0000256" key="3">
    <source>
        <dbReference type="ARBA" id="ARBA00007520"/>
    </source>
</evidence>
<reference evidence="9 10" key="1">
    <citation type="journal article" date="2020" name="Arch. Microbiol.">
        <title>Bradyrhizobium campsiandrae sp. nov., a nitrogen-fixing bacterial strain isolated from a native leguminous tree from the Amazon adapted to flooded conditions.</title>
        <authorList>
            <person name="Cabral Michel D."/>
            <person name="Martins da Costa E."/>
            <person name="Azarias Guimaraes A."/>
            <person name="Soares de Carvalho T."/>
            <person name="Santos de Castro Caputo P."/>
            <person name="Willems A."/>
            <person name="de Souza Moreira F.M."/>
        </authorList>
    </citation>
    <scope>NUCLEOTIDE SEQUENCE [LARGE SCALE GENOMIC DNA]</scope>
    <source>
        <strain evidence="10">INPA 384B</strain>
    </source>
</reference>
<organism evidence="9 10">
    <name type="scientific">Bradyrhizobium campsiandrae</name>
    <dbReference type="NCBI Taxonomy" id="1729892"/>
    <lineage>
        <taxon>Bacteria</taxon>
        <taxon>Pseudomonadati</taxon>
        <taxon>Pseudomonadota</taxon>
        <taxon>Alphaproteobacteria</taxon>
        <taxon>Hyphomicrobiales</taxon>
        <taxon>Nitrobacteraceae</taxon>
        <taxon>Bradyrhizobium</taxon>
    </lineage>
</organism>